<gene>
    <name evidence="2" type="ORF">SYNTR_1203</name>
</gene>
<evidence type="ECO:0000313" key="2">
    <source>
        <dbReference type="EMBL" id="QGT99796.1"/>
    </source>
</evidence>
<evidence type="ECO:0000313" key="3">
    <source>
        <dbReference type="Proteomes" id="UP000426444"/>
    </source>
</evidence>
<name>A0A6I6DF39_9FIRM</name>
<dbReference type="RefSeq" id="WP_156203652.1">
    <property type="nucleotide sequence ID" value="NZ_CP046457.1"/>
</dbReference>
<sequence length="105" mass="12839">MRFEDNNLEKTNLYRILNRKEQIRDIWLKEVSENYQTKNAYIKAPFITIDKKWSEHIWVLIDEIDYKRECIIGRLANIPKLITYYDMKDIVEIPFGHVEDYLIQD</sequence>
<organism evidence="2 3">
    <name type="scientific">Candidatus Syntrophocurvum alkaliphilum</name>
    <dbReference type="NCBI Taxonomy" id="2293317"/>
    <lineage>
        <taxon>Bacteria</taxon>
        <taxon>Bacillati</taxon>
        <taxon>Bacillota</taxon>
        <taxon>Clostridia</taxon>
        <taxon>Eubacteriales</taxon>
        <taxon>Syntrophomonadaceae</taxon>
        <taxon>Candidatus Syntrophocurvum</taxon>
    </lineage>
</organism>
<evidence type="ECO:0000259" key="1">
    <source>
        <dbReference type="Pfam" id="PF10077"/>
    </source>
</evidence>
<dbReference type="InterPro" id="IPR018756">
    <property type="entry name" value="DUF2314"/>
</dbReference>
<dbReference type="Pfam" id="PF10077">
    <property type="entry name" value="DUF2314"/>
    <property type="match status" value="1"/>
</dbReference>
<dbReference type="EMBL" id="CP046457">
    <property type="protein sequence ID" value="QGT99796.1"/>
    <property type="molecule type" value="Genomic_DNA"/>
</dbReference>
<dbReference type="Proteomes" id="UP000426444">
    <property type="component" value="Chromosome"/>
</dbReference>
<reference evidence="3" key="1">
    <citation type="journal article" date="2019" name="Microbiology">
        <title>Complete Genome Sequence of an Uncultured Bacterium of the Candidate Phylum Bipolaricaulota.</title>
        <authorList>
            <person name="Kadnikov V.V."/>
            <person name="Mardanov A.V."/>
            <person name="Beletsky A.V."/>
            <person name="Frank Y.A."/>
            <person name="Karnachuk O.V."/>
            <person name="Ravin N.V."/>
        </authorList>
    </citation>
    <scope>NUCLEOTIDE SEQUENCE [LARGE SCALE GENOMIC DNA]</scope>
</reference>
<dbReference type="AlphaFoldDB" id="A0A6I6DF39"/>
<dbReference type="KEGG" id="salq:SYNTR_1203"/>
<keyword evidence="3" id="KW-1185">Reference proteome</keyword>
<protein>
    <recommendedName>
        <fullName evidence="1">DUF2314 domain-containing protein</fullName>
    </recommendedName>
</protein>
<feature type="domain" description="DUF2314" evidence="1">
    <location>
        <begin position="30"/>
        <end position="103"/>
    </location>
</feature>
<proteinExistence type="predicted"/>
<accession>A0A6I6DF39</accession>